<evidence type="ECO:0000313" key="5">
    <source>
        <dbReference type="EMBL" id="CAH0104029.1"/>
    </source>
</evidence>
<keyword evidence="1" id="KW-0732">Signal</keyword>
<feature type="chain" id="PRO_5035208519" evidence="1">
    <location>
        <begin position="34"/>
        <end position="715"/>
    </location>
</feature>
<protein>
    <submittedName>
        <fullName evidence="5">Uncharacterized protein</fullName>
    </submittedName>
</protein>
<proteinExistence type="predicted"/>
<name>A0A8J2RN33_9CRUS</name>
<sequence length="715" mass="81930">MAGTSWACRVESEMLLITFISFFVFISIQGVAAKDCDIPFVVRGTWFYRENGEYHTTEINGDSMTGRGNCLLSHHSHHSIFLTKLNESGCKTLRDQSPSLNTICEGINPDQQLISLFAENFVPVNCRSGLEGVWQFAYQNRFRFTGECNHPGNVIQSCQTPGSQFLITNQKFTISYRKCDGMSESLDGTVEFSCLGDWFVGKNHYFAVANTKESRKDEKFRCFLKNRDDDEYMGKSITPECNTLKSPEDSPERYRMTPVKSETVTPGCNLPLNFSGHWINTANIDADVYINQTHIVETWHPDIGRSRKTVYICKESRDSRILLTRLNVDGCQKDYICYDIVPRHHNVIRYRKGLAMIKDDFHTVCSWTQFPAKNAWKYDLFLAKEPVPIRCPVAGMFRFQQNGDIKFQTRILGGVTDSPRPEIHCMDSVSSFQVCDSGQKEMVIDAEFCLSTDTYGRPMDIYTRDPVPIRCPVAGKFKFTQKGDIKFETRILGGVTDSPRPDIYCKENISDFSVCDAEQKEMWIDENYCLSVDYKGRPVDIYNHLLLRWYNSLFGGAGHALLNFRLTGCCVAATAGVLRDPDYKLKCIGFWKENLRSYLITYDELDAFSRYRCWVYQRADLTKIYMSQALGPYCPLNQDVTSWNYTEGAAVHLNMEEYERERDQCPMNFDDGENPWSTSESYIQTFSFRGSSADSMRISITAILLPLTLLLIVRN</sequence>
<reference evidence="5" key="1">
    <citation type="submission" date="2021-11" db="EMBL/GenBank/DDBJ databases">
        <authorList>
            <person name="Schell T."/>
        </authorList>
    </citation>
    <scope>NUCLEOTIDE SEQUENCE</scope>
    <source>
        <strain evidence="5">M5</strain>
    </source>
</reference>
<evidence type="ECO:0000259" key="4">
    <source>
        <dbReference type="Pfam" id="PF23071"/>
    </source>
</evidence>
<dbReference type="GO" id="GO:0042060">
    <property type="term" value="P:wound healing"/>
    <property type="evidence" value="ECO:0007669"/>
    <property type="project" value="TreeGrafter"/>
</dbReference>
<dbReference type="InterPro" id="IPR055470">
    <property type="entry name" value="DUF7042"/>
</dbReference>
<feature type="signal peptide" evidence="1">
    <location>
        <begin position="1"/>
        <end position="33"/>
    </location>
</feature>
<dbReference type="AlphaFoldDB" id="A0A8J2RN33"/>
<evidence type="ECO:0000313" key="6">
    <source>
        <dbReference type="Proteomes" id="UP000789390"/>
    </source>
</evidence>
<dbReference type="PANTHER" id="PTHR22255">
    <property type="entry name" value="LP06548P"/>
    <property type="match status" value="1"/>
</dbReference>
<feature type="domain" description="DUF7043" evidence="3">
    <location>
        <begin position="265"/>
        <end position="376"/>
    </location>
</feature>
<comment type="caution">
    <text evidence="5">The sequence shown here is derived from an EMBL/GenBank/DDBJ whole genome shotgun (WGS) entry which is preliminary data.</text>
</comment>
<keyword evidence="6" id="KW-1185">Reference proteome</keyword>
<dbReference type="Proteomes" id="UP000789390">
    <property type="component" value="Unassembled WGS sequence"/>
</dbReference>
<dbReference type="OrthoDB" id="9982946at2759"/>
<feature type="domain" description="DUF7042" evidence="2">
    <location>
        <begin position="125"/>
        <end position="257"/>
    </location>
</feature>
<evidence type="ECO:0000256" key="1">
    <source>
        <dbReference type="SAM" id="SignalP"/>
    </source>
</evidence>
<accession>A0A8J2RN33</accession>
<evidence type="ECO:0000259" key="2">
    <source>
        <dbReference type="Pfam" id="PF23069"/>
    </source>
</evidence>
<dbReference type="Pfam" id="PF23070">
    <property type="entry name" value="DUF7043"/>
    <property type="match status" value="1"/>
</dbReference>
<dbReference type="Pfam" id="PF23069">
    <property type="entry name" value="DUF7042"/>
    <property type="match status" value="2"/>
</dbReference>
<dbReference type="InterPro" id="IPR055472">
    <property type="entry name" value="DUF7044"/>
</dbReference>
<feature type="domain" description="DUF7044" evidence="4">
    <location>
        <begin position="35"/>
        <end position="90"/>
    </location>
</feature>
<feature type="domain" description="DUF7042" evidence="2">
    <location>
        <begin position="562"/>
        <end position="628"/>
    </location>
</feature>
<dbReference type="PANTHER" id="PTHR22255:SF1">
    <property type="entry name" value="LD32918P"/>
    <property type="match status" value="1"/>
</dbReference>
<dbReference type="EMBL" id="CAKKLH010000124">
    <property type="protein sequence ID" value="CAH0104029.1"/>
    <property type="molecule type" value="Genomic_DNA"/>
</dbReference>
<dbReference type="InterPro" id="IPR055471">
    <property type="entry name" value="DUF7043"/>
</dbReference>
<gene>
    <name evidence="5" type="ORF">DGAL_LOCUS6741</name>
</gene>
<organism evidence="5 6">
    <name type="scientific">Daphnia galeata</name>
    <dbReference type="NCBI Taxonomy" id="27404"/>
    <lineage>
        <taxon>Eukaryota</taxon>
        <taxon>Metazoa</taxon>
        <taxon>Ecdysozoa</taxon>
        <taxon>Arthropoda</taxon>
        <taxon>Crustacea</taxon>
        <taxon>Branchiopoda</taxon>
        <taxon>Diplostraca</taxon>
        <taxon>Cladocera</taxon>
        <taxon>Anomopoda</taxon>
        <taxon>Daphniidae</taxon>
        <taxon>Daphnia</taxon>
    </lineage>
</organism>
<dbReference type="Pfam" id="PF23071">
    <property type="entry name" value="DUF7044"/>
    <property type="match status" value="1"/>
</dbReference>
<evidence type="ECO:0000259" key="3">
    <source>
        <dbReference type="Pfam" id="PF23070"/>
    </source>
</evidence>